<protein>
    <submittedName>
        <fullName evidence="2">Uncharacterized protein</fullName>
    </submittedName>
</protein>
<evidence type="ECO:0000256" key="1">
    <source>
        <dbReference type="SAM" id="MobiDB-lite"/>
    </source>
</evidence>
<name>A0A4D6NBD3_VIGUN</name>
<evidence type="ECO:0000313" key="2">
    <source>
        <dbReference type="EMBL" id="QCE11016.1"/>
    </source>
</evidence>
<accession>A0A4D6NBD3</accession>
<keyword evidence="3" id="KW-1185">Reference proteome</keyword>
<dbReference type="EMBL" id="CP039354">
    <property type="protein sequence ID" value="QCE11016.1"/>
    <property type="molecule type" value="Genomic_DNA"/>
</dbReference>
<proteinExistence type="predicted"/>
<sequence>MEHHLPTSGNRLAAHSQPPRDAWVTSVSRFLDEGPGGANLAARRRERQCRNLEIPGTDALPGGAERRQAIVQRRHFAWEPKWGVAVLIQRLATGQIRQVRDGYTGAAGSCAPGSMSGTARRWPPNRGTTEPRAPGNKWRSASGALKVGLLVFLELWLGMSNEHEKPLSYGSSWRVLPDDTNHVRIWELYQALLCMIRSIVSRTCSIDCGR</sequence>
<organism evidence="2 3">
    <name type="scientific">Vigna unguiculata</name>
    <name type="common">Cowpea</name>
    <dbReference type="NCBI Taxonomy" id="3917"/>
    <lineage>
        <taxon>Eukaryota</taxon>
        <taxon>Viridiplantae</taxon>
        <taxon>Streptophyta</taxon>
        <taxon>Embryophyta</taxon>
        <taxon>Tracheophyta</taxon>
        <taxon>Spermatophyta</taxon>
        <taxon>Magnoliopsida</taxon>
        <taxon>eudicotyledons</taxon>
        <taxon>Gunneridae</taxon>
        <taxon>Pentapetalae</taxon>
        <taxon>rosids</taxon>
        <taxon>fabids</taxon>
        <taxon>Fabales</taxon>
        <taxon>Fabaceae</taxon>
        <taxon>Papilionoideae</taxon>
        <taxon>50 kb inversion clade</taxon>
        <taxon>NPAAA clade</taxon>
        <taxon>indigoferoid/millettioid clade</taxon>
        <taxon>Phaseoleae</taxon>
        <taxon>Vigna</taxon>
    </lineage>
</organism>
<gene>
    <name evidence="2" type="ORF">DEO72_LG10g2249</name>
</gene>
<dbReference type="AlphaFoldDB" id="A0A4D6NBD3"/>
<feature type="region of interest" description="Disordered" evidence="1">
    <location>
        <begin position="110"/>
        <end position="137"/>
    </location>
</feature>
<dbReference type="Proteomes" id="UP000501690">
    <property type="component" value="Linkage Group LG10"/>
</dbReference>
<evidence type="ECO:0000313" key="3">
    <source>
        <dbReference type="Proteomes" id="UP000501690"/>
    </source>
</evidence>
<reference evidence="2 3" key="1">
    <citation type="submission" date="2019-04" db="EMBL/GenBank/DDBJ databases">
        <title>An improved genome assembly and genetic linkage map for asparagus bean, Vigna unguiculata ssp. sesquipedialis.</title>
        <authorList>
            <person name="Xia Q."/>
            <person name="Zhang R."/>
            <person name="Dong Y."/>
        </authorList>
    </citation>
    <scope>NUCLEOTIDE SEQUENCE [LARGE SCALE GENOMIC DNA]</scope>
    <source>
        <tissue evidence="2">Leaf</tissue>
    </source>
</reference>